<reference evidence="1 2" key="1">
    <citation type="journal article" date="2010" name="Environ. Microbiol.">
        <title>Genomic analysis of oceanic cyanobacterial myoviruses compared with T4-like myoviruses from diverse hosts and environments.</title>
        <authorList>
            <person name="Sullivan M.B."/>
            <person name="Huang K.H."/>
            <person name="Ignacio-Espinoza J.C."/>
            <person name="Berlin A.M."/>
            <person name="Kelly L."/>
            <person name="Weigele P.R."/>
            <person name="DeFrancesco A.S."/>
            <person name="Kern S.E."/>
            <person name="Thompson L.R."/>
            <person name="Young S."/>
            <person name="Yandava C."/>
            <person name="Fu R."/>
            <person name="Krastins B."/>
            <person name="Chase M."/>
            <person name="Sarracino D."/>
            <person name="Osburne M.S."/>
            <person name="Henn M.R."/>
            <person name="Chisholm S.W."/>
        </authorList>
    </citation>
    <scope>NUCLEOTIDE SEQUENCE [LARGE SCALE GENOMIC DNA]</scope>
    <source>
        <strain evidence="1">NATL1A-15</strain>
    </source>
</reference>
<sequence>MKCKVTLFKAGTIFDEIVIATDYEDAKEVALARNPNATIMGVTAVFE</sequence>
<dbReference type="RefSeq" id="YP_004324980.1">
    <property type="nucleotide sequence ID" value="NC_015290.1"/>
</dbReference>
<organism evidence="1 2">
    <name type="scientific">Prochlorococcus phage P-SSM7</name>
    <dbReference type="NCBI Taxonomy" id="445688"/>
    <lineage>
        <taxon>Viruses</taxon>
        <taxon>Duplodnaviria</taxon>
        <taxon>Heunggongvirae</taxon>
        <taxon>Uroviricota</taxon>
        <taxon>Caudoviricetes</taxon>
        <taxon>Pantevenvirales</taxon>
        <taxon>Kyanoviridae</taxon>
        <taxon>Palaemonvirus</taxon>
        <taxon>Palaemonvirus pssm7</taxon>
    </lineage>
</organism>
<dbReference type="OrthoDB" id="27553at10239"/>
<dbReference type="KEGG" id="vg:10329455"/>
<accession>E3SNR7</accession>
<protein>
    <submittedName>
        <fullName evidence="1">Uncharacterized protein</fullName>
    </submittedName>
</protein>
<evidence type="ECO:0000313" key="2">
    <source>
        <dbReference type="Proteomes" id="UP000006532"/>
    </source>
</evidence>
<proteinExistence type="predicted"/>
<dbReference type="EMBL" id="GU071103">
    <property type="protein sequence ID" value="ADO98954.1"/>
    <property type="molecule type" value="Genomic_DNA"/>
</dbReference>
<evidence type="ECO:0000313" key="1">
    <source>
        <dbReference type="EMBL" id="ADO98954.1"/>
    </source>
</evidence>
<dbReference type="Proteomes" id="UP000006532">
    <property type="component" value="Segment"/>
</dbReference>
<keyword evidence="2" id="KW-1185">Reference proteome</keyword>
<gene>
    <name evidence="1" type="ORF">PSSM7_153</name>
</gene>
<name>E3SNR7_9CAUD</name>
<dbReference type="GeneID" id="10329455"/>